<reference evidence="2 3" key="1">
    <citation type="submission" date="2024-05" db="EMBL/GenBank/DDBJ databases">
        <title>A draft genome resource for the thread blight pathogen Marasmius tenuissimus strain MS-2.</title>
        <authorList>
            <person name="Yulfo-Soto G.E."/>
            <person name="Baruah I.K."/>
            <person name="Amoako-Attah I."/>
            <person name="Bukari Y."/>
            <person name="Meinhardt L.W."/>
            <person name="Bailey B.A."/>
            <person name="Cohen S.P."/>
        </authorList>
    </citation>
    <scope>NUCLEOTIDE SEQUENCE [LARGE SCALE GENOMIC DNA]</scope>
    <source>
        <strain evidence="2 3">MS-2</strain>
    </source>
</reference>
<name>A0ABR2ZPW6_9AGAR</name>
<dbReference type="EMBL" id="JBBXMP010000088">
    <property type="protein sequence ID" value="KAL0063121.1"/>
    <property type="molecule type" value="Genomic_DNA"/>
</dbReference>
<evidence type="ECO:0000313" key="3">
    <source>
        <dbReference type="Proteomes" id="UP001437256"/>
    </source>
</evidence>
<proteinExistence type="predicted"/>
<protein>
    <recommendedName>
        <fullName evidence="4">Cyclin N-terminal domain-containing protein</fullName>
    </recommendedName>
</protein>
<dbReference type="Gene3D" id="1.10.472.10">
    <property type="entry name" value="Cyclin-like"/>
    <property type="match status" value="1"/>
</dbReference>
<evidence type="ECO:0008006" key="4">
    <source>
        <dbReference type="Google" id="ProtNLM"/>
    </source>
</evidence>
<gene>
    <name evidence="2" type="ORF">AAF712_010029</name>
</gene>
<organism evidence="2 3">
    <name type="scientific">Marasmius tenuissimus</name>
    <dbReference type="NCBI Taxonomy" id="585030"/>
    <lineage>
        <taxon>Eukaryota</taxon>
        <taxon>Fungi</taxon>
        <taxon>Dikarya</taxon>
        <taxon>Basidiomycota</taxon>
        <taxon>Agaricomycotina</taxon>
        <taxon>Agaricomycetes</taxon>
        <taxon>Agaricomycetidae</taxon>
        <taxon>Agaricales</taxon>
        <taxon>Marasmiineae</taxon>
        <taxon>Marasmiaceae</taxon>
        <taxon>Marasmius</taxon>
    </lineage>
</organism>
<accession>A0ABR2ZPW6</accession>
<keyword evidence="3" id="KW-1185">Reference proteome</keyword>
<dbReference type="InterPro" id="IPR013922">
    <property type="entry name" value="Cyclin_PHO80-like"/>
</dbReference>
<sequence length="464" mass="52160">MTTFSARTPAKTPRRRRPSVLEIRRPLAQAAINTNQVSRAAASTWLIPAPEPSTAKPRRTRGVSKIQLEEDPFLSAVQPPEKRQKTEQNEDLEEIVLDFDPVAENDAIIYAQHWEFVRSPTAPPAPERSRMENKAVAMWLAAHLTEMLVANIALRWFVCEAVARDLEYTLDFFQPDGVVVFLALKYVEDILPRANFDQHGRNDADCAIMILRAFLSALSLASKWLDDYSQPLHEWGSHMRLSKAVIVELEFLALTTMDWTLSIEPPEWTSWLFGLQKRAAAMNSSLLNWKSMEIVVELIGRSLSKLLATYTPEPYEPVLTQVDTSWVGGSTQKRQNACASFQKLLAMDLGRSTTLQGSSHLRRSTVSVAPTLSVFTSRMPSERNRVSRRSISTYRPLEDTHLPSRRSVSTSHNALLTATAAEQSGSAILEQGANDARSDRKINTAINRWRESVPHWPHANQPAA</sequence>
<dbReference type="Proteomes" id="UP001437256">
    <property type="component" value="Unassembled WGS sequence"/>
</dbReference>
<evidence type="ECO:0000256" key="1">
    <source>
        <dbReference type="SAM" id="MobiDB-lite"/>
    </source>
</evidence>
<evidence type="ECO:0000313" key="2">
    <source>
        <dbReference type="EMBL" id="KAL0063121.1"/>
    </source>
</evidence>
<dbReference type="CDD" id="cd20557">
    <property type="entry name" value="CYCLIN_ScPCL1-like"/>
    <property type="match status" value="1"/>
</dbReference>
<dbReference type="PANTHER" id="PTHR15615:SF108">
    <property type="entry name" value="PROTEIN CNPPD1"/>
    <property type="match status" value="1"/>
</dbReference>
<comment type="caution">
    <text evidence="2">The sequence shown here is derived from an EMBL/GenBank/DDBJ whole genome shotgun (WGS) entry which is preliminary data.</text>
</comment>
<feature type="region of interest" description="Disordered" evidence="1">
    <location>
        <begin position="43"/>
        <end position="62"/>
    </location>
</feature>
<dbReference type="PANTHER" id="PTHR15615">
    <property type="match status" value="1"/>
</dbReference>